<dbReference type="GO" id="GO:0003676">
    <property type="term" value="F:nucleic acid binding"/>
    <property type="evidence" value="ECO:0007669"/>
    <property type="project" value="InterPro"/>
</dbReference>
<dbReference type="SUPFAM" id="SSF57756">
    <property type="entry name" value="Retrovirus zinc finger-like domains"/>
    <property type="match status" value="1"/>
</dbReference>
<dbReference type="EMBL" id="CACVKT020009208">
    <property type="protein sequence ID" value="CAC5421073.1"/>
    <property type="molecule type" value="Genomic_DNA"/>
</dbReference>
<feature type="domain" description="CCHC-type" evidence="3">
    <location>
        <begin position="51"/>
        <end position="67"/>
    </location>
</feature>
<dbReference type="Gene3D" id="4.10.60.10">
    <property type="entry name" value="Zinc finger, CCHC-type"/>
    <property type="match status" value="1"/>
</dbReference>
<feature type="compositionally biased region" description="Basic and acidic residues" evidence="2">
    <location>
        <begin position="113"/>
        <end position="133"/>
    </location>
</feature>
<dbReference type="Proteomes" id="UP000507470">
    <property type="component" value="Unassembled WGS sequence"/>
</dbReference>
<evidence type="ECO:0000256" key="2">
    <source>
        <dbReference type="SAM" id="MobiDB-lite"/>
    </source>
</evidence>
<reference evidence="4 5" key="1">
    <citation type="submission" date="2020-06" db="EMBL/GenBank/DDBJ databases">
        <authorList>
            <person name="Li R."/>
            <person name="Bekaert M."/>
        </authorList>
    </citation>
    <scope>NUCLEOTIDE SEQUENCE [LARGE SCALE GENOMIC DNA]</scope>
    <source>
        <strain evidence="5">wild</strain>
    </source>
</reference>
<organism evidence="4 5">
    <name type="scientific">Mytilus coruscus</name>
    <name type="common">Sea mussel</name>
    <dbReference type="NCBI Taxonomy" id="42192"/>
    <lineage>
        <taxon>Eukaryota</taxon>
        <taxon>Metazoa</taxon>
        <taxon>Spiralia</taxon>
        <taxon>Lophotrochozoa</taxon>
        <taxon>Mollusca</taxon>
        <taxon>Bivalvia</taxon>
        <taxon>Autobranchia</taxon>
        <taxon>Pteriomorphia</taxon>
        <taxon>Mytilida</taxon>
        <taxon>Mytiloidea</taxon>
        <taxon>Mytilidae</taxon>
        <taxon>Mytilinae</taxon>
        <taxon>Mytilus</taxon>
    </lineage>
</organism>
<keyword evidence="1" id="KW-0479">Metal-binding</keyword>
<feature type="region of interest" description="Disordered" evidence="2">
    <location>
        <begin position="97"/>
        <end position="183"/>
    </location>
</feature>
<proteinExistence type="predicted"/>
<evidence type="ECO:0000256" key="1">
    <source>
        <dbReference type="PROSITE-ProRule" id="PRU00047"/>
    </source>
</evidence>
<evidence type="ECO:0000313" key="5">
    <source>
        <dbReference type="Proteomes" id="UP000507470"/>
    </source>
</evidence>
<dbReference type="GO" id="GO:0008270">
    <property type="term" value="F:zinc ion binding"/>
    <property type="evidence" value="ECO:0007669"/>
    <property type="project" value="UniProtKB-KW"/>
</dbReference>
<dbReference type="OrthoDB" id="6161246at2759"/>
<feature type="compositionally biased region" description="Polar residues" evidence="2">
    <location>
        <begin position="134"/>
        <end position="150"/>
    </location>
</feature>
<keyword evidence="5" id="KW-1185">Reference proteome</keyword>
<accession>A0A6J8EM97</accession>
<dbReference type="InterPro" id="IPR001878">
    <property type="entry name" value="Znf_CCHC"/>
</dbReference>
<evidence type="ECO:0000313" key="4">
    <source>
        <dbReference type="EMBL" id="CAC5421073.1"/>
    </source>
</evidence>
<feature type="compositionally biased region" description="Basic and acidic residues" evidence="2">
    <location>
        <begin position="166"/>
        <end position="176"/>
    </location>
</feature>
<sequence>MDRDVEAMCRKMTNDRIKRLIEGLHGVDAEYNSQPEFQGRQNLVSYEGVKKCHKCLKPGHVMYNCPNDWVCRICNISGHKMIDCPTELQNHNGMEQEVNDKHEETNTEQVNENSKDDEHTEVSEDEPVTEKTKSQQSIDKFMRTPNNQRGLGSRTHSHTPPTPPEALHDRISDSHGPKKAKAK</sequence>
<dbReference type="AlphaFoldDB" id="A0A6J8EM97"/>
<dbReference type="InterPro" id="IPR036875">
    <property type="entry name" value="Znf_CCHC_sf"/>
</dbReference>
<keyword evidence="1" id="KW-0863">Zinc-finger</keyword>
<protein>
    <submittedName>
        <fullName evidence="4">CNBP</fullName>
    </submittedName>
</protein>
<keyword evidence="1" id="KW-0862">Zinc</keyword>
<dbReference type="PROSITE" id="PS50158">
    <property type="entry name" value="ZF_CCHC"/>
    <property type="match status" value="1"/>
</dbReference>
<gene>
    <name evidence="4" type="ORF">MCOR_53227</name>
</gene>
<dbReference type="SMART" id="SM00343">
    <property type="entry name" value="ZnF_C2HC"/>
    <property type="match status" value="2"/>
</dbReference>
<evidence type="ECO:0000259" key="3">
    <source>
        <dbReference type="PROSITE" id="PS50158"/>
    </source>
</evidence>
<name>A0A6J8EM97_MYTCO</name>